<dbReference type="RefSeq" id="XP_018066478.1">
    <property type="nucleotide sequence ID" value="XM_018205961.1"/>
</dbReference>
<reference evidence="2 3" key="1">
    <citation type="submission" date="2015-10" db="EMBL/GenBank/DDBJ databases">
        <title>Full genome of DAOMC 229536 Phialocephala scopiformis, a fungal endophyte of spruce producing the potent anti-insectan compound rugulosin.</title>
        <authorList>
            <consortium name="DOE Joint Genome Institute"/>
            <person name="Walker A.K."/>
            <person name="Frasz S.L."/>
            <person name="Seifert K.A."/>
            <person name="Miller J.D."/>
            <person name="Mondo S.J."/>
            <person name="Labutti K."/>
            <person name="Lipzen A."/>
            <person name="Dockter R."/>
            <person name="Kennedy M."/>
            <person name="Grigoriev I.V."/>
            <person name="Spatafora J.W."/>
        </authorList>
    </citation>
    <scope>NUCLEOTIDE SEQUENCE [LARGE SCALE GENOMIC DNA]</scope>
    <source>
        <strain evidence="2 3">CBS 120377</strain>
    </source>
</reference>
<dbReference type="GeneID" id="28815687"/>
<protein>
    <submittedName>
        <fullName evidence="2">Uncharacterized protein</fullName>
    </submittedName>
</protein>
<organism evidence="2 3">
    <name type="scientific">Mollisia scopiformis</name>
    <name type="common">Conifer needle endophyte fungus</name>
    <name type="synonym">Phialocephala scopiformis</name>
    <dbReference type="NCBI Taxonomy" id="149040"/>
    <lineage>
        <taxon>Eukaryota</taxon>
        <taxon>Fungi</taxon>
        <taxon>Dikarya</taxon>
        <taxon>Ascomycota</taxon>
        <taxon>Pezizomycotina</taxon>
        <taxon>Leotiomycetes</taxon>
        <taxon>Helotiales</taxon>
        <taxon>Mollisiaceae</taxon>
        <taxon>Mollisia</taxon>
    </lineage>
</organism>
<gene>
    <name evidence="2" type="ORF">LY89DRAFT_222426</name>
</gene>
<dbReference type="KEGG" id="psco:LY89DRAFT_222426"/>
<feature type="region of interest" description="Disordered" evidence="1">
    <location>
        <begin position="1"/>
        <end position="34"/>
    </location>
</feature>
<dbReference type="Proteomes" id="UP000070700">
    <property type="component" value="Unassembled WGS sequence"/>
</dbReference>
<feature type="region of interest" description="Disordered" evidence="1">
    <location>
        <begin position="120"/>
        <end position="144"/>
    </location>
</feature>
<feature type="compositionally biased region" description="Low complexity" evidence="1">
    <location>
        <begin position="18"/>
        <end position="30"/>
    </location>
</feature>
<evidence type="ECO:0000313" key="2">
    <source>
        <dbReference type="EMBL" id="KUJ12123.1"/>
    </source>
</evidence>
<evidence type="ECO:0000256" key="1">
    <source>
        <dbReference type="SAM" id="MobiDB-lite"/>
    </source>
</evidence>
<dbReference type="EMBL" id="KQ947425">
    <property type="protein sequence ID" value="KUJ12123.1"/>
    <property type="molecule type" value="Genomic_DNA"/>
</dbReference>
<feature type="compositionally biased region" description="Acidic residues" evidence="1">
    <location>
        <begin position="129"/>
        <end position="144"/>
    </location>
</feature>
<sequence length="144" mass="15991">MASAESSGSLHKRLGSTAAPPQAKRQAPRASKPEPQYVYIVMVESMLSYGESSSDIHGVYASVQDANNFVKKYAYEEYTQAEEVTRGTNSDGTVFWSSEDVGEGDRAEIRVQIMEVKPVGSEKEREWVDGEDDGEEDDEEQDED</sequence>
<keyword evidence="3" id="KW-1185">Reference proteome</keyword>
<dbReference type="OrthoDB" id="3535214at2759"/>
<dbReference type="InParanoid" id="A0A194WVY6"/>
<dbReference type="AlphaFoldDB" id="A0A194WVY6"/>
<evidence type="ECO:0000313" key="3">
    <source>
        <dbReference type="Proteomes" id="UP000070700"/>
    </source>
</evidence>
<accession>A0A194WVY6</accession>
<proteinExistence type="predicted"/>
<name>A0A194WVY6_MOLSC</name>